<evidence type="ECO:0000313" key="1">
    <source>
        <dbReference type="EMBL" id="KAI8020156.1"/>
    </source>
</evidence>
<dbReference type="EMBL" id="CM045759">
    <property type="protein sequence ID" value="KAI8020156.1"/>
    <property type="molecule type" value="Genomic_DNA"/>
</dbReference>
<sequence length="176" mass="19104">MDQEQDSGLQLVHLLLVCVESISKKDYMSARRYLHHLNQLVTPRRPHATGRLLLHRSPKRQTRFHPNQTQPPPHPHPNPSPPSSLSSLLTPLKSSKSTKSSTKPVPTSNSPISPPTKPSSKPLKLKIVFTSLISTSSKATNGLPSCKPSLPAVVALLSPHHRVGPCLNSSEKPAAA</sequence>
<proteinExistence type="predicted"/>
<dbReference type="Proteomes" id="UP001060215">
    <property type="component" value="Chromosome 2"/>
</dbReference>
<evidence type="ECO:0000313" key="2">
    <source>
        <dbReference type="Proteomes" id="UP001060215"/>
    </source>
</evidence>
<reference evidence="1 2" key="1">
    <citation type="journal article" date="2022" name="Plant J.">
        <title>Chromosome-level genome of Camellia lanceoleosa provides a valuable resource for understanding genome evolution and self-incompatibility.</title>
        <authorList>
            <person name="Gong W."/>
            <person name="Xiao S."/>
            <person name="Wang L."/>
            <person name="Liao Z."/>
            <person name="Chang Y."/>
            <person name="Mo W."/>
            <person name="Hu G."/>
            <person name="Li W."/>
            <person name="Zhao G."/>
            <person name="Zhu H."/>
            <person name="Hu X."/>
            <person name="Ji K."/>
            <person name="Xiang X."/>
            <person name="Song Q."/>
            <person name="Yuan D."/>
            <person name="Jin S."/>
            <person name="Zhang L."/>
        </authorList>
    </citation>
    <scope>NUCLEOTIDE SEQUENCE [LARGE SCALE GENOMIC DNA]</scope>
    <source>
        <strain evidence="1">SQ_2022a</strain>
    </source>
</reference>
<protein>
    <submittedName>
        <fullName evidence="1">GRAS family protein RAM1</fullName>
    </submittedName>
</protein>
<comment type="caution">
    <text evidence="1">The sequence shown here is derived from an EMBL/GenBank/DDBJ whole genome shotgun (WGS) entry which is preliminary data.</text>
</comment>
<accession>A0ACC0I764</accession>
<gene>
    <name evidence="1" type="ORF">LOK49_LG04G03501</name>
</gene>
<keyword evidence="2" id="KW-1185">Reference proteome</keyword>
<organism evidence="1 2">
    <name type="scientific">Camellia lanceoleosa</name>
    <dbReference type="NCBI Taxonomy" id="1840588"/>
    <lineage>
        <taxon>Eukaryota</taxon>
        <taxon>Viridiplantae</taxon>
        <taxon>Streptophyta</taxon>
        <taxon>Embryophyta</taxon>
        <taxon>Tracheophyta</taxon>
        <taxon>Spermatophyta</taxon>
        <taxon>Magnoliopsida</taxon>
        <taxon>eudicotyledons</taxon>
        <taxon>Gunneridae</taxon>
        <taxon>Pentapetalae</taxon>
        <taxon>asterids</taxon>
        <taxon>Ericales</taxon>
        <taxon>Theaceae</taxon>
        <taxon>Camellia</taxon>
    </lineage>
</organism>
<name>A0ACC0I764_9ERIC</name>